<proteinExistence type="predicted"/>
<reference evidence="1 2" key="1">
    <citation type="journal article" date="2021" name="Syst. Appl. Microbiol.">
        <title>Pseudomonas lalucatii sp. nov. isolated from Vallgornera, a karstic cave in Mallorca, Western Mediterranean.</title>
        <authorList>
            <person name="Busquets A."/>
            <person name="Mulet M."/>
            <person name="Gomila M."/>
            <person name="Garcia-Valdes E."/>
        </authorList>
    </citation>
    <scope>NUCLEOTIDE SEQUENCE [LARGE SCALE GENOMIC DNA]</scope>
    <source>
        <strain evidence="1 2">R1b54</strain>
    </source>
</reference>
<dbReference type="Pfam" id="PF05954">
    <property type="entry name" value="Phage_GPD"/>
    <property type="match status" value="1"/>
</dbReference>
<evidence type="ECO:0000313" key="1">
    <source>
        <dbReference type="EMBL" id="MBS7660546.1"/>
    </source>
</evidence>
<name>A0ABS5PVI3_9PSED</name>
<gene>
    <name evidence="1" type="ORF">I0D00_01090</name>
</gene>
<dbReference type="PANTHER" id="PTHR35862:SF3">
    <property type="entry name" value="FELS-2 PROPHAGE PROTEIN"/>
    <property type="match status" value="1"/>
</dbReference>
<accession>A0ABS5PVI3</accession>
<dbReference type="InterPro" id="IPR052726">
    <property type="entry name" value="Phage_Baseplate_Hub"/>
</dbReference>
<dbReference type="RefSeq" id="WP_213637920.1">
    <property type="nucleotide sequence ID" value="NZ_JADPMV010000001.1"/>
</dbReference>
<dbReference type="EMBL" id="JADPMV010000001">
    <property type="protein sequence ID" value="MBS7660546.1"/>
    <property type="molecule type" value="Genomic_DNA"/>
</dbReference>
<dbReference type="Proteomes" id="UP001196601">
    <property type="component" value="Unassembled WGS sequence"/>
</dbReference>
<sequence length="420" mass="46161">MIDGLTHQALGVLRDQADRLRNDLSYARPLCRVLVDGRDITASISARLVSLTLTDNRGLEADQLDIQLSDHDGLLAIPPRGAVVRLWLGWSDSGLVDKGSYTVDEVEHSGAPDVLNIRARSADLREGLARKRERSWHGQTLGDIVRAIAVEYGLQPLVQVALAAIGLPHLDQTGESDLNLLTRLAREHDAIASIKAGRLLMLPMGKSASASGLALPHIPLTRRDGDQHRYLEADRDAYTGAKAYYYELGSAQRKEAIAGSDDNAKALRHTYADRSSALRAARAEWRRLQRGSATLSYTLAKGRPDLIPELTYSLTGIKAEIAAIVWLGGNVTHNFTPDAYTTSLELTSKLPDSDELTSDQTEQHSGVLAWYRDEKTGEQKQVSAGEQSNPKRLTHLYASKASAERAVEREWSGSRFIHHI</sequence>
<evidence type="ECO:0000313" key="2">
    <source>
        <dbReference type="Proteomes" id="UP001196601"/>
    </source>
</evidence>
<dbReference type="PANTHER" id="PTHR35862">
    <property type="entry name" value="FELS-2 PROPHAGE PROTEIN"/>
    <property type="match status" value="1"/>
</dbReference>
<comment type="caution">
    <text evidence="1">The sequence shown here is derived from an EMBL/GenBank/DDBJ whole genome shotgun (WGS) entry which is preliminary data.</text>
</comment>
<protein>
    <submittedName>
        <fullName evidence="1">Phage late control D family protein</fullName>
    </submittedName>
</protein>
<keyword evidence="2" id="KW-1185">Reference proteome</keyword>
<organism evidence="1 2">
    <name type="scientific">Pseudomonas lalucatii</name>
    <dbReference type="NCBI Taxonomy" id="1424203"/>
    <lineage>
        <taxon>Bacteria</taxon>
        <taxon>Pseudomonadati</taxon>
        <taxon>Pseudomonadota</taxon>
        <taxon>Gammaproteobacteria</taxon>
        <taxon>Pseudomonadales</taxon>
        <taxon>Pseudomonadaceae</taxon>
        <taxon>Pseudomonas</taxon>
    </lineage>
</organism>
<dbReference type="SUPFAM" id="SSF69279">
    <property type="entry name" value="Phage tail proteins"/>
    <property type="match status" value="1"/>
</dbReference>